<dbReference type="NCBIfam" id="NF007069">
    <property type="entry name" value="PRK09514.1"/>
    <property type="match status" value="1"/>
</dbReference>
<dbReference type="SMART" id="SM00422">
    <property type="entry name" value="HTH_MERR"/>
    <property type="match status" value="1"/>
</dbReference>
<dbReference type="GO" id="GO:0003700">
    <property type="term" value="F:DNA-binding transcription factor activity"/>
    <property type="evidence" value="ECO:0007669"/>
    <property type="project" value="InterPro"/>
</dbReference>
<dbReference type="PANTHER" id="PTHR30204:SF92">
    <property type="entry name" value="HTH-TYPE TRANSCRIPTIONAL REGULATOR ZNTR"/>
    <property type="match status" value="1"/>
</dbReference>
<dbReference type="EMBL" id="PDTV01000004">
    <property type="protein sequence ID" value="PIE83645.1"/>
    <property type="molecule type" value="Genomic_DNA"/>
</dbReference>
<comment type="caution">
    <text evidence="3">The sequence shown here is derived from an EMBL/GenBank/DDBJ whole genome shotgun (WGS) entry which is preliminary data.</text>
</comment>
<sequence length="135" mass="15448">MLKIGALSRLTNVSQDTLRFYEKHGLIQPHARSRAGYRLYSNDDIQRIRFILSAKEVGFTLKEIHELLALEVAREEASCRDVKSFIDEKIKTVNQRIRELQSIKKSLRILSDACCGGDEPATYCTILEVLSKHAR</sequence>
<reference evidence="3 4" key="1">
    <citation type="submission" date="2017-10" db="EMBL/GenBank/DDBJ databases">
        <title>Novel microbial diversity and functional potential in the marine mammal oral microbiome.</title>
        <authorList>
            <person name="Dudek N.K."/>
            <person name="Sun C.L."/>
            <person name="Burstein D."/>
            <person name="Kantor R.S."/>
            <person name="Aliaga Goltsman D.S."/>
            <person name="Bik E.M."/>
            <person name="Thomas B.C."/>
            <person name="Banfield J.F."/>
            <person name="Relman D.A."/>
        </authorList>
    </citation>
    <scope>NUCLEOTIDE SEQUENCE [LARGE SCALE GENOMIC DNA]</scope>
    <source>
        <strain evidence="3">DOLJORAL78_50_517</strain>
    </source>
</reference>
<evidence type="ECO:0000256" key="1">
    <source>
        <dbReference type="ARBA" id="ARBA00023125"/>
    </source>
</evidence>
<gene>
    <name evidence="3" type="ORF">CSA09_00515</name>
</gene>
<dbReference type="GO" id="GO:0008270">
    <property type="term" value="F:zinc ion binding"/>
    <property type="evidence" value="ECO:0007669"/>
    <property type="project" value="InterPro"/>
</dbReference>
<dbReference type="Pfam" id="PF13411">
    <property type="entry name" value="MerR_1"/>
    <property type="match status" value="1"/>
</dbReference>
<dbReference type="AlphaFoldDB" id="A0A2G6PGH1"/>
<evidence type="ECO:0000259" key="2">
    <source>
        <dbReference type="PROSITE" id="PS50937"/>
    </source>
</evidence>
<protein>
    <submittedName>
        <fullName evidence="3">Zn(2+)-responsive transcriptional regulator</fullName>
    </submittedName>
</protein>
<dbReference type="GO" id="GO:0003677">
    <property type="term" value="F:DNA binding"/>
    <property type="evidence" value="ECO:0007669"/>
    <property type="project" value="UniProtKB-KW"/>
</dbReference>
<proteinExistence type="predicted"/>
<dbReference type="CDD" id="cd04770">
    <property type="entry name" value="HTH_HMRTR"/>
    <property type="match status" value="1"/>
</dbReference>
<dbReference type="InterPro" id="IPR047057">
    <property type="entry name" value="MerR_fam"/>
</dbReference>
<evidence type="ECO:0000313" key="4">
    <source>
        <dbReference type="Proteomes" id="UP000229278"/>
    </source>
</evidence>
<dbReference type="PROSITE" id="PS00552">
    <property type="entry name" value="HTH_MERR_1"/>
    <property type="match status" value="1"/>
</dbReference>
<dbReference type="PROSITE" id="PS50937">
    <property type="entry name" value="HTH_MERR_2"/>
    <property type="match status" value="1"/>
</dbReference>
<dbReference type="SUPFAM" id="SSF46955">
    <property type="entry name" value="Putative DNA-binding domain"/>
    <property type="match status" value="1"/>
</dbReference>
<accession>A0A2G6PGH1</accession>
<keyword evidence="1" id="KW-0238">DNA-binding</keyword>
<dbReference type="InterPro" id="IPR011788">
    <property type="entry name" value="ZntR"/>
</dbReference>
<dbReference type="Gene3D" id="1.10.1660.10">
    <property type="match status" value="1"/>
</dbReference>
<dbReference type="PRINTS" id="PR00040">
    <property type="entry name" value="HTHMERR"/>
</dbReference>
<dbReference type="Proteomes" id="UP000229278">
    <property type="component" value="Unassembled WGS sequence"/>
</dbReference>
<evidence type="ECO:0000313" key="3">
    <source>
        <dbReference type="EMBL" id="PIE83645.1"/>
    </source>
</evidence>
<dbReference type="NCBIfam" id="TIGR02043">
    <property type="entry name" value="ZntR"/>
    <property type="match status" value="1"/>
</dbReference>
<organism evidence="3 4">
    <name type="scientific">Candidatus Contendibacter odensensis</name>
    <dbReference type="NCBI Taxonomy" id="1400860"/>
    <lineage>
        <taxon>Bacteria</taxon>
        <taxon>Pseudomonadati</taxon>
        <taxon>Pseudomonadota</taxon>
        <taxon>Gammaproteobacteria</taxon>
        <taxon>Candidatus Competibacteraceae</taxon>
        <taxon>Candidatus Contendibacter</taxon>
    </lineage>
</organism>
<dbReference type="GO" id="GO:0006351">
    <property type="term" value="P:DNA-templated transcription"/>
    <property type="evidence" value="ECO:0007669"/>
    <property type="project" value="InterPro"/>
</dbReference>
<dbReference type="InterPro" id="IPR009061">
    <property type="entry name" value="DNA-bd_dom_put_sf"/>
</dbReference>
<dbReference type="InterPro" id="IPR000551">
    <property type="entry name" value="MerR-type_HTH_dom"/>
</dbReference>
<name>A0A2G6PGH1_9GAMM</name>
<dbReference type="PANTHER" id="PTHR30204">
    <property type="entry name" value="REDOX-CYCLING DRUG-SENSING TRANSCRIPTIONAL ACTIVATOR SOXR"/>
    <property type="match status" value="1"/>
</dbReference>
<feature type="domain" description="HTH merR-type" evidence="2">
    <location>
        <begin position="1"/>
        <end position="70"/>
    </location>
</feature>